<dbReference type="AlphaFoldDB" id="A0A3N4LVE1"/>
<dbReference type="CDD" id="cd06558">
    <property type="entry name" value="crotonase-like"/>
    <property type="match status" value="1"/>
</dbReference>
<dbReference type="GO" id="GO:0016836">
    <property type="term" value="F:hydro-lyase activity"/>
    <property type="evidence" value="ECO:0007669"/>
    <property type="project" value="UniProtKB-ARBA"/>
</dbReference>
<evidence type="ECO:0000256" key="1">
    <source>
        <dbReference type="ARBA" id="ARBA00005254"/>
    </source>
</evidence>
<dbReference type="InterPro" id="IPR018376">
    <property type="entry name" value="Enoyl-CoA_hyd/isom_CS"/>
</dbReference>
<name>A0A3N4LVE1_9PEZI</name>
<evidence type="ECO:0000313" key="4">
    <source>
        <dbReference type="EMBL" id="RPB25559.1"/>
    </source>
</evidence>
<dbReference type="InterPro" id="IPR014748">
    <property type="entry name" value="Enoyl-CoA_hydra_C"/>
</dbReference>
<accession>A0A3N4LVE1</accession>
<dbReference type="SUPFAM" id="SSF52096">
    <property type="entry name" value="ClpP/crotonase"/>
    <property type="match status" value="1"/>
</dbReference>
<dbReference type="STRING" id="1051890.A0A3N4LVE1"/>
<dbReference type="PROSITE" id="PS00166">
    <property type="entry name" value="ENOYL_COA_HYDRATASE"/>
    <property type="match status" value="1"/>
</dbReference>
<dbReference type="PANTHER" id="PTHR11941:SF171">
    <property type="entry name" value="SD19268P"/>
    <property type="match status" value="1"/>
</dbReference>
<protein>
    <submittedName>
        <fullName evidence="4">Putative mitochondrial methylglutaconyl-CoA hydratase</fullName>
    </submittedName>
</protein>
<dbReference type="Pfam" id="PF00378">
    <property type="entry name" value="ECH_1"/>
    <property type="match status" value="1"/>
</dbReference>
<dbReference type="GO" id="GO:0006635">
    <property type="term" value="P:fatty acid beta-oxidation"/>
    <property type="evidence" value="ECO:0007669"/>
    <property type="project" value="TreeGrafter"/>
</dbReference>
<evidence type="ECO:0000256" key="2">
    <source>
        <dbReference type="ARBA" id="ARBA00023239"/>
    </source>
</evidence>
<reference evidence="4 5" key="1">
    <citation type="journal article" date="2018" name="Nat. Ecol. Evol.">
        <title>Pezizomycetes genomes reveal the molecular basis of ectomycorrhizal truffle lifestyle.</title>
        <authorList>
            <person name="Murat C."/>
            <person name="Payen T."/>
            <person name="Noel B."/>
            <person name="Kuo A."/>
            <person name="Morin E."/>
            <person name="Chen J."/>
            <person name="Kohler A."/>
            <person name="Krizsan K."/>
            <person name="Balestrini R."/>
            <person name="Da Silva C."/>
            <person name="Montanini B."/>
            <person name="Hainaut M."/>
            <person name="Levati E."/>
            <person name="Barry K.W."/>
            <person name="Belfiori B."/>
            <person name="Cichocki N."/>
            <person name="Clum A."/>
            <person name="Dockter R.B."/>
            <person name="Fauchery L."/>
            <person name="Guy J."/>
            <person name="Iotti M."/>
            <person name="Le Tacon F."/>
            <person name="Lindquist E.A."/>
            <person name="Lipzen A."/>
            <person name="Malagnac F."/>
            <person name="Mello A."/>
            <person name="Molinier V."/>
            <person name="Miyauchi S."/>
            <person name="Poulain J."/>
            <person name="Riccioni C."/>
            <person name="Rubini A."/>
            <person name="Sitrit Y."/>
            <person name="Splivallo R."/>
            <person name="Traeger S."/>
            <person name="Wang M."/>
            <person name="Zifcakova L."/>
            <person name="Wipf D."/>
            <person name="Zambonelli A."/>
            <person name="Paolocci F."/>
            <person name="Nowrousian M."/>
            <person name="Ottonello S."/>
            <person name="Baldrian P."/>
            <person name="Spatafora J.W."/>
            <person name="Henrissat B."/>
            <person name="Nagy L.G."/>
            <person name="Aury J.M."/>
            <person name="Wincker P."/>
            <person name="Grigoriev I.V."/>
            <person name="Bonfante P."/>
            <person name="Martin F.M."/>
        </authorList>
    </citation>
    <scope>NUCLEOTIDE SEQUENCE [LARGE SCALE GENOMIC DNA]</scope>
    <source>
        <strain evidence="4 5">ATCC MYA-4762</strain>
    </source>
</reference>
<evidence type="ECO:0000313" key="5">
    <source>
        <dbReference type="Proteomes" id="UP000267821"/>
    </source>
</evidence>
<keyword evidence="5" id="KW-1185">Reference proteome</keyword>
<sequence length="322" mass="34979">MLLLRPTTAPILRRYLLRTTTHFTRTYSLSTPTEPTPADPLIHILLPPPTGPGHIHLLLLHSLPTRNSLSTTLLHHLRTHLTTLSTSHPSSSRGLIVASAHPTTCFSSGADLKERITFTPQQTTQFLTSLRQTFTSLSHLPMPTISAINGPALGGGLELALSTDFRVLGPTAVVGLPETKLGITPGAGGTYRLPPLIGESAALDLILTGRRVRPDEALRLGIATRVVMAETQVEENREVRGRLKEIGCEEAGDLALWGALELMRDICSGGPVAVRLAKRAVKGWRGGEEVENSAYEGVVGTWDRNEALRAFREKRKPVFRGE</sequence>
<keyword evidence="2" id="KW-0456">Lyase</keyword>
<comment type="similarity">
    <text evidence="1 3">Belongs to the enoyl-CoA hydratase/isomerase family.</text>
</comment>
<organism evidence="4 5">
    <name type="scientific">Terfezia boudieri ATCC MYA-4762</name>
    <dbReference type="NCBI Taxonomy" id="1051890"/>
    <lineage>
        <taxon>Eukaryota</taxon>
        <taxon>Fungi</taxon>
        <taxon>Dikarya</taxon>
        <taxon>Ascomycota</taxon>
        <taxon>Pezizomycotina</taxon>
        <taxon>Pezizomycetes</taxon>
        <taxon>Pezizales</taxon>
        <taxon>Pezizaceae</taxon>
        <taxon>Terfezia</taxon>
    </lineage>
</organism>
<dbReference type="Proteomes" id="UP000267821">
    <property type="component" value="Unassembled WGS sequence"/>
</dbReference>
<proteinExistence type="inferred from homology"/>
<dbReference type="OrthoDB" id="410701at2759"/>
<dbReference type="InParanoid" id="A0A3N4LVE1"/>
<gene>
    <name evidence="4" type="ORF">L211DRAFT_836275</name>
</gene>
<dbReference type="EMBL" id="ML121537">
    <property type="protein sequence ID" value="RPB25559.1"/>
    <property type="molecule type" value="Genomic_DNA"/>
</dbReference>
<dbReference type="Gene3D" id="3.90.226.10">
    <property type="entry name" value="2-enoyl-CoA Hydratase, Chain A, domain 1"/>
    <property type="match status" value="1"/>
</dbReference>
<dbReference type="GO" id="GO:0005739">
    <property type="term" value="C:mitochondrion"/>
    <property type="evidence" value="ECO:0007669"/>
    <property type="project" value="TreeGrafter"/>
</dbReference>
<dbReference type="InterPro" id="IPR029045">
    <property type="entry name" value="ClpP/crotonase-like_dom_sf"/>
</dbReference>
<dbReference type="Gene3D" id="1.10.12.10">
    <property type="entry name" value="Lyase 2-enoyl-coa Hydratase, Chain A, domain 2"/>
    <property type="match status" value="1"/>
</dbReference>
<evidence type="ECO:0000256" key="3">
    <source>
        <dbReference type="RuleBase" id="RU003707"/>
    </source>
</evidence>
<dbReference type="InterPro" id="IPR001753">
    <property type="entry name" value="Enoyl-CoA_hydra/iso"/>
</dbReference>
<dbReference type="PANTHER" id="PTHR11941">
    <property type="entry name" value="ENOYL-COA HYDRATASE-RELATED"/>
    <property type="match status" value="1"/>
</dbReference>
<dbReference type="FunFam" id="1.10.12.10:FF:000001">
    <property type="entry name" value="Probable enoyl-CoA hydratase, mitochondrial"/>
    <property type="match status" value="1"/>
</dbReference>